<evidence type="ECO:0000313" key="1">
    <source>
        <dbReference type="EMBL" id="MER7179131.1"/>
    </source>
</evidence>
<comment type="caution">
    <text evidence="1">The sequence shown here is derived from an EMBL/GenBank/DDBJ whole genome shotgun (WGS) entry which is preliminary data.</text>
</comment>
<dbReference type="EMBL" id="JBEPEK010000030">
    <property type="protein sequence ID" value="MER7179131.1"/>
    <property type="molecule type" value="Genomic_DNA"/>
</dbReference>
<dbReference type="Proteomes" id="UP001474181">
    <property type="component" value="Unassembled WGS sequence"/>
</dbReference>
<name>A0ABV1WQI9_9ACTN</name>
<evidence type="ECO:0000313" key="2">
    <source>
        <dbReference type="Proteomes" id="UP001474181"/>
    </source>
</evidence>
<dbReference type="RefSeq" id="WP_350778066.1">
    <property type="nucleotide sequence ID" value="NZ_JBEPEK010000030.1"/>
</dbReference>
<keyword evidence="2" id="KW-1185">Reference proteome</keyword>
<accession>A0ABV1WQI9</accession>
<sequence length="135" mass="15648">MNSAFDGRLKWRSRHLIRKARRRGRTGLLIQVDLRDPSRSMSPKWCLVSVTEDERQLCSVDRSTITTVRFVPLLPGPHSLRLEVLRPRRRRSTRAERTVVLGQGDILLATCDPVQANVFYRRSPEADTWSLQILK</sequence>
<reference evidence="1 2" key="1">
    <citation type="submission" date="2024-06" db="EMBL/GenBank/DDBJ databases">
        <title>The Natural Products Discovery Center: Release of the First 8490 Sequenced Strains for Exploring Actinobacteria Biosynthetic Diversity.</title>
        <authorList>
            <person name="Kalkreuter E."/>
            <person name="Kautsar S.A."/>
            <person name="Yang D."/>
            <person name="Bader C.D."/>
            <person name="Teijaro C.N."/>
            <person name="Fluegel L."/>
            <person name="Davis C.M."/>
            <person name="Simpson J.R."/>
            <person name="Lauterbach L."/>
            <person name="Steele A.D."/>
            <person name="Gui C."/>
            <person name="Meng S."/>
            <person name="Li G."/>
            <person name="Viehrig K."/>
            <person name="Ye F."/>
            <person name="Su P."/>
            <person name="Kiefer A.F."/>
            <person name="Nichols A."/>
            <person name="Cepeda A.J."/>
            <person name="Yan W."/>
            <person name="Fan B."/>
            <person name="Jiang Y."/>
            <person name="Adhikari A."/>
            <person name="Zheng C.-J."/>
            <person name="Schuster L."/>
            <person name="Cowan T.M."/>
            <person name="Smanski M.J."/>
            <person name="Chevrette M.G."/>
            <person name="De Carvalho L.P.S."/>
            <person name="Shen B."/>
        </authorList>
    </citation>
    <scope>NUCLEOTIDE SEQUENCE [LARGE SCALE GENOMIC DNA]</scope>
    <source>
        <strain evidence="1 2">NPDC000234</strain>
    </source>
</reference>
<organism evidence="1 2">
    <name type="scientific">Streptomyces hyaluromycini</name>
    <dbReference type="NCBI Taxonomy" id="1377993"/>
    <lineage>
        <taxon>Bacteria</taxon>
        <taxon>Bacillati</taxon>
        <taxon>Actinomycetota</taxon>
        <taxon>Actinomycetes</taxon>
        <taxon>Kitasatosporales</taxon>
        <taxon>Streptomycetaceae</taxon>
        <taxon>Streptomyces</taxon>
    </lineage>
</organism>
<proteinExistence type="predicted"/>
<gene>
    <name evidence="1" type="ORF">ABT404_06570</name>
</gene>
<protein>
    <submittedName>
        <fullName evidence="1">Uncharacterized protein</fullName>
    </submittedName>
</protein>